<keyword evidence="1" id="KW-0472">Membrane</keyword>
<sequence length="203" mass="22623">MCSDDAVSEVIGFSLILVMIILALGIWSVHAVPQFAEDLERSQNDHLLRQFAAFKYDLDSFVAAENTGVYGQKIFILAPIKAPVSIFSVSRPFPGRFCMERGVPAFQENGTAYYPVVFTYQSANRHAENIVLELRAGVLTAKPSAFILPKSGKGNTAHHIVVADSSFVPWAVSRTEQVIVEYRLEKILHSESGFLYVFDFSMR</sequence>
<name>A0ABT4IES7_9EURY</name>
<proteinExistence type="predicted"/>
<gene>
    <name evidence="2" type="ORF">O0S10_03230</name>
</gene>
<evidence type="ECO:0000256" key="1">
    <source>
        <dbReference type="SAM" id="Phobius"/>
    </source>
</evidence>
<keyword evidence="3" id="KW-1185">Reference proteome</keyword>
<accession>A0ABT4IES7</accession>
<feature type="transmembrane region" description="Helical" evidence="1">
    <location>
        <begin position="12"/>
        <end position="32"/>
    </location>
</feature>
<evidence type="ECO:0000313" key="2">
    <source>
        <dbReference type="EMBL" id="MCZ0860244.1"/>
    </source>
</evidence>
<dbReference type="Proteomes" id="UP001141422">
    <property type="component" value="Unassembled WGS sequence"/>
</dbReference>
<protein>
    <submittedName>
        <fullName evidence="2">Uncharacterized protein</fullName>
    </submittedName>
</protein>
<reference evidence="2" key="1">
    <citation type="submission" date="2022-12" db="EMBL/GenBank/DDBJ databases">
        <title>Isolation and characterisation of novel Methanocorpusculum spp. from native Australian herbivores indicates the genus is ancestrally host-associated.</title>
        <authorList>
            <person name="Volmer J.G."/>
            <person name="Soo R.M."/>
            <person name="Evans P.N."/>
            <person name="Hoedt E.C."/>
            <person name="Astorga Alsina A.L."/>
            <person name="Woodcroft B.J."/>
            <person name="Tyson G.W."/>
            <person name="Hugenholtz P."/>
            <person name="Morrison M."/>
        </authorList>
    </citation>
    <scope>NUCLEOTIDE SEQUENCE</scope>
    <source>
        <strain evidence="2">MG</strain>
    </source>
</reference>
<dbReference type="RefSeq" id="WP_268924465.1">
    <property type="nucleotide sequence ID" value="NZ_JAPTGB010000005.1"/>
</dbReference>
<keyword evidence="1" id="KW-0812">Transmembrane</keyword>
<keyword evidence="1" id="KW-1133">Transmembrane helix</keyword>
<evidence type="ECO:0000313" key="3">
    <source>
        <dbReference type="Proteomes" id="UP001141422"/>
    </source>
</evidence>
<comment type="caution">
    <text evidence="2">The sequence shown here is derived from an EMBL/GenBank/DDBJ whole genome shotgun (WGS) entry which is preliminary data.</text>
</comment>
<organism evidence="2 3">
    <name type="scientific">Methanocorpusculum petauri</name>
    <dbReference type="NCBI Taxonomy" id="3002863"/>
    <lineage>
        <taxon>Archaea</taxon>
        <taxon>Methanobacteriati</taxon>
        <taxon>Methanobacteriota</taxon>
        <taxon>Stenosarchaea group</taxon>
        <taxon>Methanomicrobia</taxon>
        <taxon>Methanomicrobiales</taxon>
        <taxon>Methanocorpusculaceae</taxon>
        <taxon>Methanocorpusculum</taxon>
    </lineage>
</organism>
<dbReference type="EMBL" id="JAPTGB010000005">
    <property type="protein sequence ID" value="MCZ0860244.1"/>
    <property type="molecule type" value="Genomic_DNA"/>
</dbReference>